<comment type="similarity">
    <text evidence="3">Belongs to the eukaryotic ribosomal protein eL40 family.</text>
</comment>
<keyword evidence="2 3" id="KW-0687">Ribonucleoprotein</keyword>
<dbReference type="GO" id="GO:1990904">
    <property type="term" value="C:ribonucleoprotein complex"/>
    <property type="evidence" value="ECO:0007669"/>
    <property type="project" value="UniProtKB-KW"/>
</dbReference>
<dbReference type="NCBIfam" id="NF003161">
    <property type="entry name" value="PRK04136.1"/>
    <property type="match status" value="1"/>
</dbReference>
<proteinExistence type="inferred from homology"/>
<sequence length="47" mass="5624">MAFEEAMNRLFKKKICLRCNARNPWKAKRCRKCGYPKLRPKAKEPRG</sequence>
<protein>
    <recommendedName>
        <fullName evidence="3">Large ribosomal subunit protein eL40</fullName>
    </recommendedName>
</protein>
<dbReference type="AlphaFoldDB" id="A0A401HQG5"/>
<evidence type="ECO:0000256" key="3">
    <source>
        <dbReference type="HAMAP-Rule" id="MF_00788"/>
    </source>
</evidence>
<evidence type="ECO:0000313" key="5">
    <source>
        <dbReference type="EMBL" id="GBF36498.1"/>
    </source>
</evidence>
<dbReference type="GO" id="GO:0005840">
    <property type="term" value="C:ribosome"/>
    <property type="evidence" value="ECO:0007669"/>
    <property type="project" value="UniProtKB-KW"/>
</dbReference>
<dbReference type="InterPro" id="IPR011332">
    <property type="entry name" value="Ribosomal_zn-bd"/>
</dbReference>
<evidence type="ECO:0000313" key="6">
    <source>
        <dbReference type="Proteomes" id="UP000290527"/>
    </source>
</evidence>
<dbReference type="OrthoDB" id="45138at2157"/>
<dbReference type="EMBL" id="BFAX01000003">
    <property type="protein sequence ID" value="GBF36498.1"/>
    <property type="molecule type" value="Genomic_DNA"/>
</dbReference>
<dbReference type="Proteomes" id="UP000290527">
    <property type="component" value="Unassembled WGS sequence"/>
</dbReference>
<evidence type="ECO:0000256" key="2">
    <source>
        <dbReference type="ARBA" id="ARBA00023274"/>
    </source>
</evidence>
<keyword evidence="1 3" id="KW-0689">Ribosomal protein</keyword>
<comment type="caution">
    <text evidence="5">The sequence shown here is derived from an EMBL/GenBank/DDBJ whole genome shotgun (WGS) entry which is preliminary data.</text>
</comment>
<reference evidence="5 6" key="1">
    <citation type="journal article" date="2019" name="Int. J. Syst. Evol. Microbiol.">
        <title>Methanofervidicoccus abyssi gen. nov., sp. nov., a hydrogenotrophic methanogen, isolated from a hydrothermal vent chimney in the Mid-Cayman Spreading Center, the Caribbean Sea.</title>
        <authorList>
            <person name="Sakai S."/>
            <person name="Takaki Y."/>
            <person name="Miyazaki M."/>
            <person name="Ogawara M."/>
            <person name="Yanagawa K."/>
            <person name="Miyazaki J."/>
            <person name="Takai K."/>
        </authorList>
    </citation>
    <scope>NUCLEOTIDE SEQUENCE [LARGE SCALE GENOMIC DNA]</scope>
    <source>
        <strain evidence="5 6">HHB</strain>
    </source>
</reference>
<dbReference type="GO" id="GO:0006412">
    <property type="term" value="P:translation"/>
    <property type="evidence" value="ECO:0007669"/>
    <property type="project" value="UniProtKB-UniRule"/>
</dbReference>
<name>A0A401HQG5_9EURY</name>
<evidence type="ECO:0000259" key="4">
    <source>
        <dbReference type="SMART" id="SM01377"/>
    </source>
</evidence>
<dbReference type="InterPro" id="IPR023657">
    <property type="entry name" value="Ribosomal_eL40_arc"/>
</dbReference>
<dbReference type="PANTHER" id="PTHR39649">
    <property type="entry name" value="50S RIBOSOMAL PROTEIN L40E"/>
    <property type="match status" value="1"/>
</dbReference>
<feature type="domain" description="Large ribosomal subunit protein eL40" evidence="4">
    <location>
        <begin position="3"/>
        <end position="45"/>
    </location>
</feature>
<dbReference type="SMART" id="SM01377">
    <property type="entry name" value="Ribosomal_L40e"/>
    <property type="match status" value="1"/>
</dbReference>
<keyword evidence="6" id="KW-1185">Reference proteome</keyword>
<dbReference type="Gene3D" id="4.10.1060.50">
    <property type="match status" value="1"/>
</dbReference>
<organism evidence="5 6">
    <name type="scientific">Methanofervidicoccus abyssi</name>
    <dbReference type="NCBI Taxonomy" id="2082189"/>
    <lineage>
        <taxon>Archaea</taxon>
        <taxon>Methanobacteriati</taxon>
        <taxon>Methanobacteriota</taxon>
        <taxon>Methanomada group</taxon>
        <taxon>Methanococci</taxon>
        <taxon>Methanococcales</taxon>
        <taxon>Methanofervidicoccus</taxon>
    </lineage>
</organism>
<dbReference type="InterPro" id="IPR001975">
    <property type="entry name" value="Ribosomal_eL40_dom"/>
</dbReference>
<evidence type="ECO:0000256" key="1">
    <source>
        <dbReference type="ARBA" id="ARBA00022980"/>
    </source>
</evidence>
<gene>
    <name evidence="3" type="primary">rpl40e</name>
    <name evidence="5" type="ORF">MHHB_P0728</name>
</gene>
<dbReference type="InterPro" id="IPR038587">
    <property type="entry name" value="Ribosomal_eL40_sf"/>
</dbReference>
<dbReference type="SUPFAM" id="SSF57829">
    <property type="entry name" value="Zn-binding ribosomal proteins"/>
    <property type="match status" value="1"/>
</dbReference>
<dbReference type="GO" id="GO:0003735">
    <property type="term" value="F:structural constituent of ribosome"/>
    <property type="evidence" value="ECO:0007669"/>
    <property type="project" value="InterPro"/>
</dbReference>
<dbReference type="HAMAP" id="MF_00788">
    <property type="entry name" value="Ribosomal_eL40"/>
    <property type="match status" value="1"/>
</dbReference>
<dbReference type="RefSeq" id="WP_131007269.1">
    <property type="nucleotide sequence ID" value="NZ_BFAX01000003.1"/>
</dbReference>
<dbReference type="PANTHER" id="PTHR39649:SF1">
    <property type="entry name" value="LARGE RIBOSOMAL SUBUNIT PROTEIN EL40"/>
    <property type="match status" value="1"/>
</dbReference>
<accession>A0A401HQG5</accession>